<keyword evidence="1" id="KW-1133">Transmembrane helix</keyword>
<name>X5M6F1_BARHN</name>
<protein>
    <submittedName>
        <fullName evidence="2">Uncharacterized protein</fullName>
    </submittedName>
</protein>
<sequence length="127" mass="14394">MIRFVVVERSYFIGFSLIYRGIFINVWGGSSFFLVNVCCIIISPLWYETHVLMKAIESKAIRILCIDFISHGAVSIPLSSLSYKSMKASPERSAKKEAYFKSFIKKAKAAKKFRGFFESSDIAEAIT</sequence>
<dbReference type="PATRIC" id="fig|38323.4.peg.1851"/>
<dbReference type="AlphaFoldDB" id="X5M6F1"/>
<evidence type="ECO:0000256" key="1">
    <source>
        <dbReference type="SAM" id="Phobius"/>
    </source>
</evidence>
<feature type="transmembrane region" description="Helical" evidence="1">
    <location>
        <begin position="21"/>
        <end position="47"/>
    </location>
</feature>
<evidence type="ECO:0000313" key="2">
    <source>
        <dbReference type="EMBL" id="CDO47606.1"/>
    </source>
</evidence>
<keyword evidence="1" id="KW-0472">Membrane</keyword>
<keyword evidence="1" id="KW-0812">Transmembrane</keyword>
<gene>
    <name evidence="2" type="ORF">BM1374165_01633</name>
</gene>
<accession>X5M6F1</accession>
<proteinExistence type="predicted"/>
<dbReference type="Proteomes" id="UP000019801">
    <property type="component" value="Chromosome I"/>
</dbReference>
<reference evidence="3" key="1">
    <citation type="submission" date="2013-11" db="EMBL/GenBank/DDBJ databases">
        <title>Genome sequencing of Bartonella spp. isolated from human blood.</title>
        <authorList>
            <person name="Raoult D."/>
        </authorList>
    </citation>
    <scope>NUCLEOTIDE SEQUENCE</scope>
    <source>
        <strain evidence="3">BM1374165</strain>
    </source>
</reference>
<dbReference type="KEGG" id="bhs:BM1374165_01633"/>
<dbReference type="EMBL" id="HG969191">
    <property type="protein sequence ID" value="CDO47606.1"/>
    <property type="molecule type" value="Genomic_DNA"/>
</dbReference>
<organism evidence="2 3">
    <name type="scientific">Bartonella henselae</name>
    <name type="common">Rochalimaea henselae</name>
    <dbReference type="NCBI Taxonomy" id="38323"/>
    <lineage>
        <taxon>Bacteria</taxon>
        <taxon>Pseudomonadati</taxon>
        <taxon>Pseudomonadota</taxon>
        <taxon>Alphaproteobacteria</taxon>
        <taxon>Hyphomicrobiales</taxon>
        <taxon>Bartonellaceae</taxon>
        <taxon>Bartonella</taxon>
    </lineage>
</organism>
<evidence type="ECO:0000313" key="3">
    <source>
        <dbReference type="Proteomes" id="UP000019801"/>
    </source>
</evidence>